<dbReference type="GO" id="GO:0032153">
    <property type="term" value="C:cell division site"/>
    <property type="evidence" value="ECO:0007669"/>
    <property type="project" value="TreeGrafter"/>
</dbReference>
<evidence type="ECO:0000313" key="6">
    <source>
        <dbReference type="Proteomes" id="UP000366872"/>
    </source>
</evidence>
<dbReference type="InterPro" id="IPR024757">
    <property type="entry name" value="FtsZ_C"/>
</dbReference>
<dbReference type="RefSeq" id="WP_168442400.1">
    <property type="nucleotide sequence ID" value="NZ_CAAHFG010000002.1"/>
</dbReference>
<dbReference type="GO" id="GO:0005737">
    <property type="term" value="C:cytoplasm"/>
    <property type="evidence" value="ECO:0007669"/>
    <property type="project" value="TreeGrafter"/>
</dbReference>
<name>A0A6C2U5V7_PONDE</name>
<comment type="similarity">
    <text evidence="1">Belongs to the FtsZ family.</text>
</comment>
<keyword evidence="3" id="KW-0342">GTP-binding</keyword>
<dbReference type="InterPro" id="IPR036525">
    <property type="entry name" value="Tubulin/FtsZ_GTPase_sf"/>
</dbReference>
<sequence>MSEPAKADGRGIAAPRMLVMGVGSSGVRAVAAMRQLNPGLDAVVIDTDTKVLEATSMDRVIHVGATVTRGFSSGGDVELGRQSIEKDSSSIRNQLRLVDLLVIVTGLGGGTGSGAVPVITRIAREAGSLVLVMAGMPFAFEGRKVARVAEEALKRIRTHADAIIRISNERLVDRSDAELPAEQAYARSHQVMMDGICGIWRLLTKNGVCGLDFSCLHTMLRNCDGYCHFASAEGSGDTRATRVAEGLAKHRLLNKGKLLEASEGVVVSLTGGHDLKLSEIEAVMNRLQELLPEEIWLNFGVVVDPAFEGRISAIALVAEHWKEPLVDDANRQMGFSFNRRQGLQQGELPLETAGKGEFTYVDPTIHNNQDLDVPAYIRRDIKLPR</sequence>
<dbReference type="Proteomes" id="UP000366872">
    <property type="component" value="Unassembled WGS sequence"/>
</dbReference>
<dbReference type="InterPro" id="IPR000158">
    <property type="entry name" value="Cell_div_FtsZ"/>
</dbReference>
<evidence type="ECO:0000256" key="1">
    <source>
        <dbReference type="ARBA" id="ARBA00009690"/>
    </source>
</evidence>
<keyword evidence="2" id="KW-0547">Nucleotide-binding</keyword>
<dbReference type="AlphaFoldDB" id="A0A6C2U5V7"/>
<dbReference type="PANTHER" id="PTHR30314:SF3">
    <property type="entry name" value="MITOCHONDRIAL DIVISION PROTEIN FSZA"/>
    <property type="match status" value="1"/>
</dbReference>
<dbReference type="EMBL" id="CAAHFG010000002">
    <property type="protein sequence ID" value="VGO15273.1"/>
    <property type="molecule type" value="Genomic_DNA"/>
</dbReference>
<accession>A0A6C2U5V7</accession>
<dbReference type="CDD" id="cd02201">
    <property type="entry name" value="FtsZ_type1"/>
    <property type="match status" value="1"/>
</dbReference>
<gene>
    <name evidence="5" type="primary">ftsZ</name>
    <name evidence="5" type="ORF">PDESU_03855</name>
</gene>
<dbReference type="PANTHER" id="PTHR30314">
    <property type="entry name" value="CELL DIVISION PROTEIN FTSZ-RELATED"/>
    <property type="match status" value="1"/>
</dbReference>
<keyword evidence="5" id="KW-0131">Cell cycle</keyword>
<evidence type="ECO:0000256" key="2">
    <source>
        <dbReference type="ARBA" id="ARBA00022741"/>
    </source>
</evidence>
<evidence type="ECO:0000313" key="5">
    <source>
        <dbReference type="EMBL" id="VGO15273.1"/>
    </source>
</evidence>
<dbReference type="SUPFAM" id="SSF55307">
    <property type="entry name" value="Tubulin C-terminal domain-like"/>
    <property type="match status" value="1"/>
</dbReference>
<proteinExistence type="inferred from homology"/>
<protein>
    <submittedName>
        <fullName evidence="5">Cell division protein FtsZ</fullName>
    </submittedName>
</protein>
<dbReference type="SUPFAM" id="SSF52490">
    <property type="entry name" value="Tubulin nucleotide-binding domain-like"/>
    <property type="match status" value="1"/>
</dbReference>
<dbReference type="Pfam" id="PF00091">
    <property type="entry name" value="Tubulin"/>
    <property type="match status" value="1"/>
</dbReference>
<dbReference type="GO" id="GO:0005525">
    <property type="term" value="F:GTP binding"/>
    <property type="evidence" value="ECO:0007669"/>
    <property type="project" value="UniProtKB-KW"/>
</dbReference>
<keyword evidence="6" id="KW-1185">Reference proteome</keyword>
<evidence type="ECO:0000256" key="3">
    <source>
        <dbReference type="ARBA" id="ARBA00023134"/>
    </source>
</evidence>
<dbReference type="InterPro" id="IPR045061">
    <property type="entry name" value="FtsZ/CetZ"/>
</dbReference>
<dbReference type="GO" id="GO:0051301">
    <property type="term" value="P:cell division"/>
    <property type="evidence" value="ECO:0007669"/>
    <property type="project" value="UniProtKB-KW"/>
</dbReference>
<dbReference type="PRINTS" id="PR00423">
    <property type="entry name" value="CELLDVISFTSZ"/>
</dbReference>
<organism evidence="5 6">
    <name type="scientific">Pontiella desulfatans</name>
    <dbReference type="NCBI Taxonomy" id="2750659"/>
    <lineage>
        <taxon>Bacteria</taxon>
        <taxon>Pseudomonadati</taxon>
        <taxon>Kiritimatiellota</taxon>
        <taxon>Kiritimatiellia</taxon>
        <taxon>Kiritimatiellales</taxon>
        <taxon>Pontiellaceae</taxon>
        <taxon>Pontiella</taxon>
    </lineage>
</organism>
<reference evidence="5 6" key="1">
    <citation type="submission" date="2019-04" db="EMBL/GenBank/DDBJ databases">
        <authorList>
            <person name="Van Vliet M D."/>
        </authorList>
    </citation>
    <scope>NUCLEOTIDE SEQUENCE [LARGE SCALE GENOMIC DNA]</scope>
    <source>
        <strain evidence="5 6">F1</strain>
    </source>
</reference>
<evidence type="ECO:0000259" key="4">
    <source>
        <dbReference type="SMART" id="SM00864"/>
    </source>
</evidence>
<dbReference type="InterPro" id="IPR003008">
    <property type="entry name" value="Tubulin_FtsZ_GTPase"/>
</dbReference>
<dbReference type="Gene3D" id="3.40.50.1440">
    <property type="entry name" value="Tubulin/FtsZ, GTPase domain"/>
    <property type="match status" value="1"/>
</dbReference>
<dbReference type="GO" id="GO:0003924">
    <property type="term" value="F:GTPase activity"/>
    <property type="evidence" value="ECO:0007669"/>
    <property type="project" value="InterPro"/>
</dbReference>
<dbReference type="Pfam" id="PF12327">
    <property type="entry name" value="FtsZ_C"/>
    <property type="match status" value="1"/>
</dbReference>
<dbReference type="SMART" id="SM00864">
    <property type="entry name" value="Tubulin"/>
    <property type="match status" value="1"/>
</dbReference>
<keyword evidence="5" id="KW-0132">Cell division</keyword>
<feature type="domain" description="Tubulin/FtsZ GTPase" evidence="4">
    <location>
        <begin position="16"/>
        <end position="207"/>
    </location>
</feature>
<dbReference type="InterPro" id="IPR008280">
    <property type="entry name" value="Tub_FtsZ_C"/>
</dbReference>